<reference evidence="2 3" key="1">
    <citation type="submission" date="2024-05" db="EMBL/GenBank/DDBJ databases">
        <authorList>
            <person name="Wallberg A."/>
        </authorList>
    </citation>
    <scope>NUCLEOTIDE SEQUENCE [LARGE SCALE GENOMIC DNA]</scope>
</reference>
<accession>A0AAV2PUX2</accession>
<evidence type="ECO:0000313" key="2">
    <source>
        <dbReference type="EMBL" id="CAL4064282.1"/>
    </source>
</evidence>
<evidence type="ECO:0000313" key="3">
    <source>
        <dbReference type="Proteomes" id="UP001497623"/>
    </source>
</evidence>
<protein>
    <submittedName>
        <fullName evidence="2">Uncharacterized protein</fullName>
    </submittedName>
</protein>
<organism evidence="2 3">
    <name type="scientific">Meganyctiphanes norvegica</name>
    <name type="common">Northern krill</name>
    <name type="synonym">Thysanopoda norvegica</name>
    <dbReference type="NCBI Taxonomy" id="48144"/>
    <lineage>
        <taxon>Eukaryota</taxon>
        <taxon>Metazoa</taxon>
        <taxon>Ecdysozoa</taxon>
        <taxon>Arthropoda</taxon>
        <taxon>Crustacea</taxon>
        <taxon>Multicrustacea</taxon>
        <taxon>Malacostraca</taxon>
        <taxon>Eumalacostraca</taxon>
        <taxon>Eucarida</taxon>
        <taxon>Euphausiacea</taxon>
        <taxon>Euphausiidae</taxon>
        <taxon>Meganyctiphanes</taxon>
    </lineage>
</organism>
<dbReference type="EMBL" id="CAXKWB010001400">
    <property type="protein sequence ID" value="CAL4064282.1"/>
    <property type="molecule type" value="Genomic_DNA"/>
</dbReference>
<name>A0AAV2PUX2_MEGNR</name>
<comment type="caution">
    <text evidence="2">The sequence shown here is derived from an EMBL/GenBank/DDBJ whole genome shotgun (WGS) entry which is preliminary data.</text>
</comment>
<sequence>TRPMVTWIKFQSFVLMWSISTLYVLWRTQLKTHAWIIEQEDTWKDFEILLSPVQKLPLLDDLQNTEFIQNIEDVFYKKIPASKQKLILGDPTSQHRVQENR</sequence>
<proteinExistence type="predicted"/>
<evidence type="ECO:0000256" key="1">
    <source>
        <dbReference type="SAM" id="Phobius"/>
    </source>
</evidence>
<keyword evidence="1" id="KW-0812">Transmembrane</keyword>
<dbReference type="AlphaFoldDB" id="A0AAV2PUX2"/>
<feature type="transmembrane region" description="Helical" evidence="1">
    <location>
        <begin position="6"/>
        <end position="26"/>
    </location>
</feature>
<dbReference type="Proteomes" id="UP001497623">
    <property type="component" value="Unassembled WGS sequence"/>
</dbReference>
<keyword evidence="1" id="KW-0472">Membrane</keyword>
<keyword evidence="3" id="KW-1185">Reference proteome</keyword>
<keyword evidence="1" id="KW-1133">Transmembrane helix</keyword>
<feature type="non-terminal residue" evidence="2">
    <location>
        <position position="1"/>
    </location>
</feature>
<feature type="non-terminal residue" evidence="2">
    <location>
        <position position="101"/>
    </location>
</feature>
<gene>
    <name evidence="2" type="ORF">MNOR_LOCUS3941</name>
</gene>